<dbReference type="PANTHER" id="PTHR33490">
    <property type="entry name" value="BLR5614 PROTEIN-RELATED"/>
    <property type="match status" value="1"/>
</dbReference>
<name>A0A0E9MQ26_9SPHN</name>
<dbReference type="EMBL" id="BBWU01000033">
    <property type="protein sequence ID" value="GAO39531.1"/>
    <property type="molecule type" value="Genomic_DNA"/>
</dbReference>
<evidence type="ECO:0000259" key="1">
    <source>
        <dbReference type="SMART" id="SM00460"/>
    </source>
</evidence>
<protein>
    <recommendedName>
        <fullName evidence="1">Transglutaminase-like domain-containing protein</fullName>
    </recommendedName>
</protein>
<dbReference type="InterPro" id="IPR013589">
    <property type="entry name" value="Bac_transglu_N"/>
</dbReference>
<dbReference type="STRING" id="1219043.SCH01S_33_00180"/>
<dbReference type="Pfam" id="PF01841">
    <property type="entry name" value="Transglut_core"/>
    <property type="match status" value="1"/>
</dbReference>
<feature type="domain" description="Transglutaminase-like" evidence="1">
    <location>
        <begin position="172"/>
        <end position="244"/>
    </location>
</feature>
<reference evidence="2 3" key="1">
    <citation type="submission" date="2015-04" db="EMBL/GenBank/DDBJ databases">
        <title>Whole genome shotgun sequence of Sphingomonas changbaiensis NBRC 104936.</title>
        <authorList>
            <person name="Katano-Makiyama Y."/>
            <person name="Hosoyama A."/>
            <person name="Hashimoto M."/>
            <person name="Noguchi M."/>
            <person name="Tsuchikane K."/>
            <person name="Ohji S."/>
            <person name="Yamazoe A."/>
            <person name="Ichikawa N."/>
            <person name="Kimura A."/>
            <person name="Fujita N."/>
        </authorList>
    </citation>
    <scope>NUCLEOTIDE SEQUENCE [LARGE SCALE GENOMIC DNA]</scope>
    <source>
        <strain evidence="2 3">NBRC 104936</strain>
    </source>
</reference>
<evidence type="ECO:0000313" key="3">
    <source>
        <dbReference type="Proteomes" id="UP000033202"/>
    </source>
</evidence>
<dbReference type="InterPro" id="IPR038765">
    <property type="entry name" value="Papain-like_cys_pep_sf"/>
</dbReference>
<accession>A0A0E9MQ26</accession>
<dbReference type="SMART" id="SM00460">
    <property type="entry name" value="TGc"/>
    <property type="match status" value="1"/>
</dbReference>
<dbReference type="PANTHER" id="PTHR33490:SF1">
    <property type="entry name" value="SLL1233 PROTEIN"/>
    <property type="match status" value="1"/>
</dbReference>
<sequence length="306" mass="33054">MRLQISHVTTYAYRIPVEILPHRMMLSPRGSHALRVISAEIGCEPTPALEWTQDVFGNLIATASFLHPAERLVITNRMVVEQTASAWPIFAIAPYAHRFPFDYSSDDRRDLGALLTPEHADPEDQLGAWASALVHGADTDTLSLLKDVNAAACIGTTYVMREELGTQSPQETLDLGSGSCRDLATLFIEAARHLGFAARAVSGYLFDALISDDLSDGSNQHAATHAWAEVYLPGAGWIAFDPTNGRMGEAQLVPVAVGRNIAQLSPVNGRYVGTADAFLGMTVDVTVSVANQTADLGRKDGPWKLV</sequence>
<organism evidence="2 3">
    <name type="scientific">Sphingomonas changbaiensis NBRC 104936</name>
    <dbReference type="NCBI Taxonomy" id="1219043"/>
    <lineage>
        <taxon>Bacteria</taxon>
        <taxon>Pseudomonadati</taxon>
        <taxon>Pseudomonadota</taxon>
        <taxon>Alphaproteobacteria</taxon>
        <taxon>Sphingomonadales</taxon>
        <taxon>Sphingomonadaceae</taxon>
        <taxon>Sphingomonas</taxon>
    </lineage>
</organism>
<evidence type="ECO:0000313" key="2">
    <source>
        <dbReference type="EMBL" id="GAO39531.1"/>
    </source>
</evidence>
<dbReference type="SUPFAM" id="SSF54001">
    <property type="entry name" value="Cysteine proteinases"/>
    <property type="match status" value="1"/>
</dbReference>
<dbReference type="OrthoDB" id="9804023at2"/>
<dbReference type="Pfam" id="PF08379">
    <property type="entry name" value="Bact_transglu_N"/>
    <property type="match status" value="1"/>
</dbReference>
<dbReference type="InterPro" id="IPR002931">
    <property type="entry name" value="Transglutaminase-like"/>
</dbReference>
<comment type="caution">
    <text evidence="2">The sequence shown here is derived from an EMBL/GenBank/DDBJ whole genome shotgun (WGS) entry which is preliminary data.</text>
</comment>
<keyword evidence="3" id="KW-1185">Reference proteome</keyword>
<dbReference type="Gene3D" id="3.10.620.30">
    <property type="match status" value="1"/>
</dbReference>
<dbReference type="AlphaFoldDB" id="A0A0E9MQ26"/>
<proteinExistence type="predicted"/>
<dbReference type="Proteomes" id="UP000033202">
    <property type="component" value="Unassembled WGS sequence"/>
</dbReference>
<dbReference type="RefSeq" id="WP_046348357.1">
    <property type="nucleotide sequence ID" value="NZ_BBWU01000033.1"/>
</dbReference>
<gene>
    <name evidence="2" type="ORF">SCH01S_33_00180</name>
</gene>